<dbReference type="Gene3D" id="3.10.450.160">
    <property type="entry name" value="inner membrane protein cigr"/>
    <property type="match status" value="1"/>
</dbReference>
<protein>
    <submittedName>
        <fullName evidence="2">RcnB family protein</fullName>
    </submittedName>
</protein>
<evidence type="ECO:0000256" key="1">
    <source>
        <dbReference type="SAM" id="SignalP"/>
    </source>
</evidence>
<gene>
    <name evidence="2" type="ORF">J4G78_09870</name>
</gene>
<dbReference type="Proteomes" id="UP000663923">
    <property type="component" value="Chromosome"/>
</dbReference>
<sequence>MMKKILMILAASTMVISPMVTAQVEAATHKTVKKTVTVKDGKRVVTKKTTDKGNKAKKVVRTTYVPTKQRWSKGQRFDRRHAVNYRVINNPRAYRLATAPRGYRWVRSGNDAILVGVTSGIIGAVIGNAISR</sequence>
<reference evidence="2 3" key="1">
    <citation type="submission" date="2021-03" db="EMBL/GenBank/DDBJ databases">
        <title>Complete genome of Parasphingorhabdus_sp.JHSY0214.</title>
        <authorList>
            <person name="Yoo J.H."/>
            <person name="Bae J.W."/>
        </authorList>
    </citation>
    <scope>NUCLEOTIDE SEQUENCE [LARGE SCALE GENOMIC DNA]</scope>
    <source>
        <strain evidence="2 3">JHSY0214</strain>
    </source>
</reference>
<dbReference type="InterPro" id="IPR024572">
    <property type="entry name" value="RcnB"/>
</dbReference>
<dbReference type="EMBL" id="CP071794">
    <property type="protein sequence ID" value="QTD54594.1"/>
    <property type="molecule type" value="Genomic_DNA"/>
</dbReference>
<feature type="chain" id="PRO_5045304834" evidence="1">
    <location>
        <begin position="23"/>
        <end position="132"/>
    </location>
</feature>
<accession>A0ABX7SZ84</accession>
<feature type="signal peptide" evidence="1">
    <location>
        <begin position="1"/>
        <end position="22"/>
    </location>
</feature>
<evidence type="ECO:0000313" key="3">
    <source>
        <dbReference type="Proteomes" id="UP000663923"/>
    </source>
</evidence>
<dbReference type="RefSeq" id="WP_207986428.1">
    <property type="nucleotide sequence ID" value="NZ_CP071794.1"/>
</dbReference>
<evidence type="ECO:0000313" key="2">
    <source>
        <dbReference type="EMBL" id="QTD54594.1"/>
    </source>
</evidence>
<proteinExistence type="predicted"/>
<name>A0ABX7SZ84_9SPHN</name>
<dbReference type="Pfam" id="PF11776">
    <property type="entry name" value="RcnB"/>
    <property type="match status" value="1"/>
</dbReference>
<keyword evidence="3" id="KW-1185">Reference proteome</keyword>
<organism evidence="2 3">
    <name type="scientific">Parasphingorhabdus cellanae</name>
    <dbReference type="NCBI Taxonomy" id="2806553"/>
    <lineage>
        <taxon>Bacteria</taxon>
        <taxon>Pseudomonadati</taxon>
        <taxon>Pseudomonadota</taxon>
        <taxon>Alphaproteobacteria</taxon>
        <taxon>Sphingomonadales</taxon>
        <taxon>Sphingomonadaceae</taxon>
        <taxon>Parasphingorhabdus</taxon>
    </lineage>
</organism>
<keyword evidence="1" id="KW-0732">Signal</keyword>